<dbReference type="GO" id="GO:0016787">
    <property type="term" value="F:hydrolase activity"/>
    <property type="evidence" value="ECO:0007669"/>
    <property type="project" value="UniProtKB-KW"/>
</dbReference>
<evidence type="ECO:0000256" key="3">
    <source>
        <dbReference type="PIRSR" id="PIRSR001221-1"/>
    </source>
</evidence>
<dbReference type="EMBL" id="JAWDJX010000022">
    <property type="protein sequence ID" value="KAK3052193.1"/>
    <property type="molecule type" value="Genomic_DNA"/>
</dbReference>
<proteinExistence type="inferred from homology"/>
<accession>A0AAJ0G7L2</accession>
<evidence type="ECO:0000259" key="4">
    <source>
        <dbReference type="Pfam" id="PF01425"/>
    </source>
</evidence>
<keyword evidence="6" id="KW-1185">Reference proteome</keyword>
<comment type="similarity">
    <text evidence="1">Belongs to the amidase family.</text>
</comment>
<keyword evidence="2" id="KW-0378">Hydrolase</keyword>
<evidence type="ECO:0000256" key="1">
    <source>
        <dbReference type="ARBA" id="ARBA00009199"/>
    </source>
</evidence>
<evidence type="ECO:0000313" key="6">
    <source>
        <dbReference type="Proteomes" id="UP001271007"/>
    </source>
</evidence>
<dbReference type="InterPro" id="IPR036928">
    <property type="entry name" value="AS_sf"/>
</dbReference>
<feature type="active site" description="Charge relay system" evidence="3">
    <location>
        <position position="135"/>
    </location>
</feature>
<feature type="active site" description="Acyl-ester intermediate" evidence="3">
    <location>
        <position position="236"/>
    </location>
</feature>
<reference evidence="5" key="1">
    <citation type="submission" date="2023-04" db="EMBL/GenBank/DDBJ databases">
        <title>Black Yeasts Isolated from many extreme environments.</title>
        <authorList>
            <person name="Coleine C."/>
            <person name="Stajich J.E."/>
            <person name="Selbmann L."/>
        </authorList>
    </citation>
    <scope>NUCLEOTIDE SEQUENCE</scope>
    <source>
        <strain evidence="5">CCFEE 5312</strain>
    </source>
</reference>
<dbReference type="PANTHER" id="PTHR46072">
    <property type="entry name" value="AMIDASE-RELATED-RELATED"/>
    <property type="match status" value="1"/>
</dbReference>
<dbReference type="InterPro" id="IPR023631">
    <property type="entry name" value="Amidase_dom"/>
</dbReference>
<feature type="active site" description="Charge relay system" evidence="3">
    <location>
        <position position="211"/>
    </location>
</feature>
<sequence length="545" mass="59684">MENHVEDYRTIGARAQQRVLDAIPSKWRLSAEMKAGYGGRAIAFIPKCGILTERQLEITELSAIPLLRQIQSGHLLAREATEAFCARAAVIHQLCNTLTDFFPDEGIAYAQAIDDEFARSGKLVGELHGLPMAVKDIMHVKGKVTTMAWVAWADRPVSEIDSSPVKIMRDAGAIFFGRTTMPQSGMALETVSNLWGRTLNAHNSAFGSGGSSGGDGVLCALKGEPGAPITTDIGGSIRAPAAFNGLYGMRPTAERVPRNGMIAVAPGNTSIKVSAGPNCHNMADLKLFTKLILTHPTLPFEPTTVPGSWTEISPVSRKLRIGILSSDGVVDPHPPVKRALRETVTKFERAGHEVLEFVLPFDAWEAALTTWALYYQTGAAEHKAILAAANEPMIPQFEHNLKVFKTRELTVPELFQHNTLQASYKAAIQIAWDAKGMDCVVCPCAPMAGVPHDFPVWWGYTAIFNLLDYPSIIMPVKDFKINSTDDPKDMAYQPRDNPFDRKNWEIYDPEIWQNHPITVQIVGRPGKDEALIATSDVIDLVVNGP</sequence>
<gene>
    <name evidence="5" type="ORF">LTR09_006785</name>
</gene>
<evidence type="ECO:0000313" key="5">
    <source>
        <dbReference type="EMBL" id="KAK3052193.1"/>
    </source>
</evidence>
<dbReference type="SUPFAM" id="SSF75304">
    <property type="entry name" value="Amidase signature (AS) enzymes"/>
    <property type="match status" value="1"/>
</dbReference>
<dbReference type="Pfam" id="PF01425">
    <property type="entry name" value="Amidase"/>
    <property type="match status" value="1"/>
</dbReference>
<name>A0AAJ0G7L2_9PEZI</name>
<dbReference type="Proteomes" id="UP001271007">
    <property type="component" value="Unassembled WGS sequence"/>
</dbReference>
<feature type="domain" description="Amidase" evidence="4">
    <location>
        <begin position="79"/>
        <end position="531"/>
    </location>
</feature>
<evidence type="ECO:0000256" key="2">
    <source>
        <dbReference type="ARBA" id="ARBA00022801"/>
    </source>
</evidence>
<organism evidence="5 6">
    <name type="scientific">Extremus antarcticus</name>
    <dbReference type="NCBI Taxonomy" id="702011"/>
    <lineage>
        <taxon>Eukaryota</taxon>
        <taxon>Fungi</taxon>
        <taxon>Dikarya</taxon>
        <taxon>Ascomycota</taxon>
        <taxon>Pezizomycotina</taxon>
        <taxon>Dothideomycetes</taxon>
        <taxon>Dothideomycetidae</taxon>
        <taxon>Mycosphaerellales</taxon>
        <taxon>Extremaceae</taxon>
        <taxon>Extremus</taxon>
    </lineage>
</organism>
<dbReference type="AlphaFoldDB" id="A0AAJ0G7L2"/>
<comment type="caution">
    <text evidence="5">The sequence shown here is derived from an EMBL/GenBank/DDBJ whole genome shotgun (WGS) entry which is preliminary data.</text>
</comment>
<dbReference type="Gene3D" id="3.90.1300.10">
    <property type="entry name" value="Amidase signature (AS) domain"/>
    <property type="match status" value="1"/>
</dbReference>
<dbReference type="PIRSF" id="PIRSF001221">
    <property type="entry name" value="Amidase_fungi"/>
    <property type="match status" value="1"/>
</dbReference>
<protein>
    <recommendedName>
        <fullName evidence="4">Amidase domain-containing protein</fullName>
    </recommendedName>
</protein>